<keyword evidence="5 8" id="KW-0648">Protein biosynthesis</keyword>
<keyword evidence="4 8" id="KW-0067">ATP-binding</keyword>
<dbReference type="CDD" id="cd00806">
    <property type="entry name" value="TrpRS_core"/>
    <property type="match status" value="1"/>
</dbReference>
<comment type="similarity">
    <text evidence="1 8 9">Belongs to the class-I aminoacyl-tRNA synthetase family.</text>
</comment>
<dbReference type="AlphaFoldDB" id="A0A318EGK6"/>
<dbReference type="PANTHER" id="PTHR43766">
    <property type="entry name" value="TRYPTOPHAN--TRNA LIGASE, MITOCHONDRIAL"/>
    <property type="match status" value="1"/>
</dbReference>
<dbReference type="InterPro" id="IPR014729">
    <property type="entry name" value="Rossmann-like_a/b/a_fold"/>
</dbReference>
<dbReference type="InterPro" id="IPR002305">
    <property type="entry name" value="aa-tRNA-synth_Ic"/>
</dbReference>
<evidence type="ECO:0000256" key="9">
    <source>
        <dbReference type="RuleBase" id="RU363036"/>
    </source>
</evidence>
<keyword evidence="2 8" id="KW-0436">Ligase</keyword>
<dbReference type="EMBL" id="QICN01000001">
    <property type="protein sequence ID" value="PXV71368.1"/>
    <property type="molecule type" value="Genomic_DNA"/>
</dbReference>
<evidence type="ECO:0000256" key="1">
    <source>
        <dbReference type="ARBA" id="ARBA00005594"/>
    </source>
</evidence>
<dbReference type="GO" id="GO:0006436">
    <property type="term" value="P:tryptophanyl-tRNA aminoacylation"/>
    <property type="evidence" value="ECO:0007669"/>
    <property type="project" value="UniProtKB-UniRule"/>
</dbReference>
<evidence type="ECO:0000256" key="2">
    <source>
        <dbReference type="ARBA" id="ARBA00022598"/>
    </source>
</evidence>
<keyword evidence="3 8" id="KW-0547">Nucleotide-binding</keyword>
<organism evidence="10 11">
    <name type="scientific">Sinimarinibacterium flocculans</name>
    <dbReference type="NCBI Taxonomy" id="985250"/>
    <lineage>
        <taxon>Bacteria</taxon>
        <taxon>Pseudomonadati</taxon>
        <taxon>Pseudomonadota</taxon>
        <taxon>Gammaproteobacteria</taxon>
        <taxon>Nevskiales</taxon>
        <taxon>Nevskiaceae</taxon>
        <taxon>Sinimarinibacterium</taxon>
    </lineage>
</organism>
<keyword evidence="6 8" id="KW-0030">Aminoacyl-tRNA synthetase</keyword>
<dbReference type="InterPro" id="IPR050203">
    <property type="entry name" value="Trp-tRNA_synthetase"/>
</dbReference>
<dbReference type="GO" id="GO:0005829">
    <property type="term" value="C:cytosol"/>
    <property type="evidence" value="ECO:0007669"/>
    <property type="project" value="TreeGrafter"/>
</dbReference>
<feature type="binding site" evidence="8">
    <location>
        <position position="192"/>
    </location>
    <ligand>
        <name>ATP</name>
        <dbReference type="ChEBI" id="CHEBI:30616"/>
    </ligand>
</feature>
<dbReference type="PANTHER" id="PTHR43766:SF1">
    <property type="entry name" value="TRYPTOPHAN--TRNA LIGASE, MITOCHONDRIAL"/>
    <property type="match status" value="1"/>
</dbReference>
<dbReference type="NCBIfam" id="TIGR00233">
    <property type="entry name" value="trpS"/>
    <property type="match status" value="1"/>
</dbReference>
<dbReference type="InterPro" id="IPR001412">
    <property type="entry name" value="aa-tRNA-synth_I_CS"/>
</dbReference>
<feature type="short sequence motif" description="'HIGH' region" evidence="8">
    <location>
        <begin position="15"/>
        <end position="23"/>
    </location>
</feature>
<dbReference type="Pfam" id="PF00579">
    <property type="entry name" value="tRNA-synt_1b"/>
    <property type="match status" value="1"/>
</dbReference>
<feature type="binding site" evidence="8">
    <location>
        <begin position="22"/>
        <end position="23"/>
    </location>
    <ligand>
        <name>ATP</name>
        <dbReference type="ChEBI" id="CHEBI:30616"/>
    </ligand>
</feature>
<evidence type="ECO:0000256" key="8">
    <source>
        <dbReference type="HAMAP-Rule" id="MF_00140"/>
    </source>
</evidence>
<comment type="catalytic activity">
    <reaction evidence="7 8">
        <text>tRNA(Trp) + L-tryptophan + ATP = L-tryptophyl-tRNA(Trp) + AMP + diphosphate + H(+)</text>
        <dbReference type="Rhea" id="RHEA:24080"/>
        <dbReference type="Rhea" id="RHEA-COMP:9671"/>
        <dbReference type="Rhea" id="RHEA-COMP:9705"/>
        <dbReference type="ChEBI" id="CHEBI:15378"/>
        <dbReference type="ChEBI" id="CHEBI:30616"/>
        <dbReference type="ChEBI" id="CHEBI:33019"/>
        <dbReference type="ChEBI" id="CHEBI:57912"/>
        <dbReference type="ChEBI" id="CHEBI:78442"/>
        <dbReference type="ChEBI" id="CHEBI:78535"/>
        <dbReference type="ChEBI" id="CHEBI:456215"/>
        <dbReference type="EC" id="6.1.1.2"/>
    </reaction>
</comment>
<dbReference type="RefSeq" id="WP_110263488.1">
    <property type="nucleotide sequence ID" value="NZ_CAKZQT010000007.1"/>
</dbReference>
<feature type="short sequence motif" description="'KMSKS' region" evidence="8">
    <location>
        <begin position="201"/>
        <end position="205"/>
    </location>
</feature>
<dbReference type="HAMAP" id="MF_00140_B">
    <property type="entry name" value="Trp_tRNA_synth_B"/>
    <property type="match status" value="1"/>
</dbReference>
<dbReference type="OrthoDB" id="9801042at2"/>
<comment type="caution">
    <text evidence="10">The sequence shown here is derived from an EMBL/GenBank/DDBJ whole genome shotgun (WGS) entry which is preliminary data.</text>
</comment>
<evidence type="ECO:0000256" key="6">
    <source>
        <dbReference type="ARBA" id="ARBA00023146"/>
    </source>
</evidence>
<evidence type="ECO:0000313" key="11">
    <source>
        <dbReference type="Proteomes" id="UP000248330"/>
    </source>
</evidence>
<dbReference type="Proteomes" id="UP000248330">
    <property type="component" value="Unassembled WGS sequence"/>
</dbReference>
<dbReference type="InterPro" id="IPR002306">
    <property type="entry name" value="Trp-tRNA-ligase"/>
</dbReference>
<dbReference type="Gene3D" id="3.40.50.620">
    <property type="entry name" value="HUPs"/>
    <property type="match status" value="1"/>
</dbReference>
<dbReference type="GO" id="GO:0005524">
    <property type="term" value="F:ATP binding"/>
    <property type="evidence" value="ECO:0007669"/>
    <property type="project" value="UniProtKB-UniRule"/>
</dbReference>
<comment type="subcellular location">
    <subcellularLocation>
        <location evidence="8">Cytoplasm</location>
    </subcellularLocation>
</comment>
<dbReference type="FunFam" id="1.10.240.10:FF:000002">
    <property type="entry name" value="Tryptophan--tRNA ligase"/>
    <property type="match status" value="1"/>
</dbReference>
<dbReference type="SUPFAM" id="SSF52374">
    <property type="entry name" value="Nucleotidylyl transferase"/>
    <property type="match status" value="1"/>
</dbReference>
<dbReference type="GO" id="GO:0004830">
    <property type="term" value="F:tryptophan-tRNA ligase activity"/>
    <property type="evidence" value="ECO:0007669"/>
    <property type="project" value="UniProtKB-UniRule"/>
</dbReference>
<evidence type="ECO:0000256" key="7">
    <source>
        <dbReference type="ARBA" id="ARBA00049929"/>
    </source>
</evidence>
<feature type="binding site" evidence="8">
    <location>
        <begin position="201"/>
        <end position="205"/>
    </location>
    <ligand>
        <name>ATP</name>
        <dbReference type="ChEBI" id="CHEBI:30616"/>
    </ligand>
</feature>
<evidence type="ECO:0000256" key="3">
    <source>
        <dbReference type="ARBA" id="ARBA00022741"/>
    </source>
</evidence>
<feature type="binding site" evidence="8">
    <location>
        <begin position="150"/>
        <end position="152"/>
    </location>
    <ligand>
        <name>ATP</name>
        <dbReference type="ChEBI" id="CHEBI:30616"/>
    </ligand>
</feature>
<reference evidence="10 11" key="1">
    <citation type="submission" date="2018-04" db="EMBL/GenBank/DDBJ databases">
        <title>Genomic Encyclopedia of Type Strains, Phase IV (KMG-IV): sequencing the most valuable type-strain genomes for metagenomic binning, comparative biology and taxonomic classification.</title>
        <authorList>
            <person name="Goeker M."/>
        </authorList>
    </citation>
    <scope>NUCLEOTIDE SEQUENCE [LARGE SCALE GENOMIC DNA]</scope>
    <source>
        <strain evidence="10 11">DSM 104150</strain>
    </source>
</reference>
<accession>A0A318EGK6</accession>
<dbReference type="EC" id="6.1.1.2" evidence="8"/>
<keyword evidence="8" id="KW-0963">Cytoplasm</keyword>
<dbReference type="PROSITE" id="PS00178">
    <property type="entry name" value="AA_TRNA_LIGASE_I"/>
    <property type="match status" value="1"/>
</dbReference>
<proteinExistence type="inferred from homology"/>
<dbReference type="InterPro" id="IPR024109">
    <property type="entry name" value="Trp-tRNA-ligase_bac-type"/>
</dbReference>
<gene>
    <name evidence="8" type="primary">trpS</name>
    <name evidence="10" type="ORF">C8D93_101414</name>
</gene>
<comment type="function">
    <text evidence="8">Catalyzes the attachment of tryptophan to tRNA(Trp).</text>
</comment>
<name>A0A318EGK6_9GAMM</name>
<evidence type="ECO:0000256" key="4">
    <source>
        <dbReference type="ARBA" id="ARBA00022840"/>
    </source>
</evidence>
<dbReference type="Gene3D" id="1.10.240.10">
    <property type="entry name" value="Tyrosyl-Transfer RNA Synthetase"/>
    <property type="match status" value="1"/>
</dbReference>
<evidence type="ECO:0000313" key="10">
    <source>
        <dbReference type="EMBL" id="PXV71368.1"/>
    </source>
</evidence>
<sequence>MSASPKPVVLSGIQPSGHLTLGNYLGAIKNWLPLHASHDCYYMLVDLHAVTVRQDPAELRERCYEFISLYLACGLDPAKNVLFVQSHVPAHARLAWVLNCYTQFGELSRMTQFKDKSAKHVDNINAGLFSYPVLMAADILLYQANAVPVGDDQKQHLELTRDVAIRFNNVHGADKPVFTVPEPMIPPVGARIMGLQEPTKKMSKSDDAPTNALYLLDPPDTLVRKIKRAVTDLGSEVRFDVAEKPGVSNLMSILAAASNRSIESIAQEYDGQGYGKFKQAVADAVVATLEPVQARYREVRDDTEGLRRVLRDGAERASARADATLQRVHDALGFIPA</sequence>
<evidence type="ECO:0000256" key="5">
    <source>
        <dbReference type="ARBA" id="ARBA00022917"/>
    </source>
</evidence>
<protein>
    <recommendedName>
        <fullName evidence="8">Tryptophan--tRNA ligase</fullName>
        <ecNumber evidence="8">6.1.1.2</ecNumber>
    </recommendedName>
    <alternativeName>
        <fullName evidence="8">Tryptophanyl-tRNA synthetase</fullName>
        <shortName evidence="8">TrpRS</shortName>
    </alternativeName>
</protein>
<comment type="subunit">
    <text evidence="8">Homodimer.</text>
</comment>
<keyword evidence="11" id="KW-1185">Reference proteome</keyword>
<feature type="binding site" evidence="8">
    <location>
        <position position="138"/>
    </location>
    <ligand>
        <name>L-tryptophan</name>
        <dbReference type="ChEBI" id="CHEBI:57912"/>
    </ligand>
</feature>
<dbReference type="PRINTS" id="PR01039">
    <property type="entry name" value="TRNASYNTHTRP"/>
</dbReference>
<feature type="binding site" evidence="8">
    <location>
        <begin position="14"/>
        <end position="16"/>
    </location>
    <ligand>
        <name>ATP</name>
        <dbReference type="ChEBI" id="CHEBI:30616"/>
    </ligand>
</feature>